<gene>
    <name evidence="6" type="ORF">THII_1295</name>
</gene>
<keyword evidence="3 5" id="KW-1133">Transmembrane helix</keyword>
<dbReference type="InterPro" id="IPR052719">
    <property type="entry name" value="CvpA-like"/>
</dbReference>
<organism evidence="6 7">
    <name type="scientific">Thioploca ingrica</name>
    <dbReference type="NCBI Taxonomy" id="40754"/>
    <lineage>
        <taxon>Bacteria</taxon>
        <taxon>Pseudomonadati</taxon>
        <taxon>Pseudomonadota</taxon>
        <taxon>Gammaproteobacteria</taxon>
        <taxon>Thiotrichales</taxon>
        <taxon>Thiotrichaceae</taxon>
        <taxon>Thioploca</taxon>
    </lineage>
</organism>
<evidence type="ECO:0000256" key="3">
    <source>
        <dbReference type="ARBA" id="ARBA00022989"/>
    </source>
</evidence>
<name>A0A090AJA2_9GAMM</name>
<dbReference type="GO" id="GO:0009403">
    <property type="term" value="P:toxin biosynthetic process"/>
    <property type="evidence" value="ECO:0007669"/>
    <property type="project" value="InterPro"/>
</dbReference>
<keyword evidence="2 5" id="KW-0812">Transmembrane</keyword>
<feature type="transmembrane region" description="Helical" evidence="5">
    <location>
        <begin position="31"/>
        <end position="49"/>
    </location>
</feature>
<dbReference type="STRING" id="40754.THII_1295"/>
<dbReference type="PANTHER" id="PTHR36926">
    <property type="entry name" value="COLICIN V PRODUCTION PROTEIN"/>
    <property type="match status" value="1"/>
</dbReference>
<keyword evidence="7" id="KW-1185">Reference proteome</keyword>
<feature type="transmembrane region" description="Helical" evidence="5">
    <location>
        <begin position="61"/>
        <end position="81"/>
    </location>
</feature>
<dbReference type="OrthoDB" id="9810601at2"/>
<reference evidence="6 7" key="1">
    <citation type="journal article" date="2014" name="ISME J.">
        <title>Ecophysiology of Thioploca ingrica as revealed by the complete genome sequence supplemented with proteomic evidence.</title>
        <authorList>
            <person name="Kojima H."/>
            <person name="Ogura Y."/>
            <person name="Yamamoto N."/>
            <person name="Togashi T."/>
            <person name="Mori H."/>
            <person name="Watanabe T."/>
            <person name="Nemoto F."/>
            <person name="Kurokawa K."/>
            <person name="Hayashi T."/>
            <person name="Fukui M."/>
        </authorList>
    </citation>
    <scope>NUCLEOTIDE SEQUENCE [LARGE SCALE GENOMIC DNA]</scope>
</reference>
<dbReference type="AlphaFoldDB" id="A0A090AJA2"/>
<protein>
    <submittedName>
        <fullName evidence="6">Colicin V production protein</fullName>
    </submittedName>
</protein>
<evidence type="ECO:0000256" key="2">
    <source>
        <dbReference type="ARBA" id="ARBA00022692"/>
    </source>
</evidence>
<evidence type="ECO:0000256" key="1">
    <source>
        <dbReference type="ARBA" id="ARBA00004141"/>
    </source>
</evidence>
<dbReference type="EMBL" id="AP014633">
    <property type="protein sequence ID" value="BAP55592.1"/>
    <property type="molecule type" value="Genomic_DNA"/>
</dbReference>
<evidence type="ECO:0000256" key="4">
    <source>
        <dbReference type="ARBA" id="ARBA00023136"/>
    </source>
</evidence>
<dbReference type="HOGENOM" id="CLU_092720_2_3_6"/>
<keyword evidence="4 5" id="KW-0472">Membrane</keyword>
<dbReference type="InterPro" id="IPR003825">
    <property type="entry name" value="Colicin-V_CvpA"/>
</dbReference>
<dbReference type="PANTHER" id="PTHR36926:SF1">
    <property type="entry name" value="COLICIN V PRODUCTION PROTEIN"/>
    <property type="match status" value="1"/>
</dbReference>
<dbReference type="GO" id="GO:0016020">
    <property type="term" value="C:membrane"/>
    <property type="evidence" value="ECO:0007669"/>
    <property type="project" value="UniProtKB-SubCell"/>
</dbReference>
<proteinExistence type="predicted"/>
<dbReference type="KEGG" id="tig:THII_1295"/>
<dbReference type="Pfam" id="PF02674">
    <property type="entry name" value="Colicin_V"/>
    <property type="match status" value="1"/>
</dbReference>
<comment type="subcellular location">
    <subcellularLocation>
        <location evidence="1">Membrane</location>
        <topology evidence="1">Multi-pass membrane protein</topology>
    </subcellularLocation>
</comment>
<accession>A0A090AJA2</accession>
<evidence type="ECO:0000313" key="6">
    <source>
        <dbReference type="EMBL" id="BAP55592.1"/>
    </source>
</evidence>
<dbReference type="Proteomes" id="UP000031623">
    <property type="component" value="Chromosome"/>
</dbReference>
<sequence>MNWADVGIIVIILLLGMTSFLQGLVKELLSLLAWLCSFTMALFFLDDLARLLEIIIPFADLRLGVALITLFLLTLILLEWISYLVINSMKSSQLSLPDQFIGMLFGIIKGNLVIILFMMCAGVTQLPMTLWWQKSFFIQTNKPIVILLRSQLPIEIAIQFNFDPAPEQNSLAL</sequence>
<evidence type="ECO:0000313" key="7">
    <source>
        <dbReference type="Proteomes" id="UP000031623"/>
    </source>
</evidence>
<evidence type="ECO:0000256" key="5">
    <source>
        <dbReference type="SAM" id="Phobius"/>
    </source>
</evidence>
<feature type="transmembrane region" description="Helical" evidence="5">
    <location>
        <begin position="101"/>
        <end position="124"/>
    </location>
</feature>
<feature type="transmembrane region" description="Helical" evidence="5">
    <location>
        <begin position="7"/>
        <end position="25"/>
    </location>
</feature>